<accession>A0ABQ2ED05</accession>
<feature type="transmembrane region" description="Helical" evidence="1">
    <location>
        <begin position="83"/>
        <end position="101"/>
    </location>
</feature>
<name>A0ABQ2ED05_9ACTN</name>
<proteinExistence type="predicted"/>
<gene>
    <name evidence="2" type="ORF">GCM10011583_35460</name>
</gene>
<comment type="caution">
    <text evidence="2">The sequence shown here is derived from an EMBL/GenBank/DDBJ whole genome shotgun (WGS) entry which is preliminary data.</text>
</comment>
<protein>
    <recommendedName>
        <fullName evidence="4">Integral membrane protein</fullName>
    </recommendedName>
</protein>
<evidence type="ECO:0000256" key="1">
    <source>
        <dbReference type="SAM" id="Phobius"/>
    </source>
</evidence>
<feature type="transmembrane region" description="Helical" evidence="1">
    <location>
        <begin position="57"/>
        <end position="77"/>
    </location>
</feature>
<evidence type="ECO:0000313" key="2">
    <source>
        <dbReference type="EMBL" id="GGK00869.1"/>
    </source>
</evidence>
<dbReference type="Proteomes" id="UP000660265">
    <property type="component" value="Unassembled WGS sequence"/>
</dbReference>
<reference evidence="3" key="1">
    <citation type="journal article" date="2019" name="Int. J. Syst. Evol. Microbiol.">
        <title>The Global Catalogue of Microorganisms (GCM) 10K type strain sequencing project: providing services to taxonomists for standard genome sequencing and annotation.</title>
        <authorList>
            <consortium name="The Broad Institute Genomics Platform"/>
            <consortium name="The Broad Institute Genome Sequencing Center for Infectious Disease"/>
            <person name="Wu L."/>
            <person name="Ma J."/>
        </authorList>
    </citation>
    <scope>NUCLEOTIDE SEQUENCE [LARGE SCALE GENOMIC DNA]</scope>
    <source>
        <strain evidence="3">CGMCC 4.7275</strain>
    </source>
</reference>
<organism evidence="2 3">
    <name type="scientific">Streptomyces camponoticapitis</name>
    <dbReference type="NCBI Taxonomy" id="1616125"/>
    <lineage>
        <taxon>Bacteria</taxon>
        <taxon>Bacillati</taxon>
        <taxon>Actinomycetota</taxon>
        <taxon>Actinomycetes</taxon>
        <taxon>Kitasatosporales</taxon>
        <taxon>Streptomycetaceae</taxon>
        <taxon>Streptomyces</taxon>
    </lineage>
</organism>
<keyword evidence="1" id="KW-1133">Transmembrane helix</keyword>
<evidence type="ECO:0000313" key="3">
    <source>
        <dbReference type="Proteomes" id="UP000660265"/>
    </source>
</evidence>
<keyword evidence="3" id="KW-1185">Reference proteome</keyword>
<dbReference type="EMBL" id="BMMV01000010">
    <property type="protein sequence ID" value="GGK00869.1"/>
    <property type="molecule type" value="Genomic_DNA"/>
</dbReference>
<keyword evidence="1" id="KW-0472">Membrane</keyword>
<sequence length="122" mass="12769">MPNTLTTGRYAAVFISLGTFVNLLLSDVDSAFVVPDAMIVAALAVGAVLPGERAVPVLTSSFGLASGVFTVASFSYFVRGETGGVVVFALICMAMTVLFAWRRNPPTRSEPHVGQPAAPAHR</sequence>
<keyword evidence="1" id="KW-0812">Transmembrane</keyword>
<feature type="transmembrane region" description="Helical" evidence="1">
    <location>
        <begin position="7"/>
        <end position="25"/>
    </location>
</feature>
<dbReference type="RefSeq" id="WP_189108431.1">
    <property type="nucleotide sequence ID" value="NZ_BMMV01000010.1"/>
</dbReference>
<evidence type="ECO:0008006" key="4">
    <source>
        <dbReference type="Google" id="ProtNLM"/>
    </source>
</evidence>